<dbReference type="InterPro" id="IPR016143">
    <property type="entry name" value="Citrate_synth-like_sm_a-sub"/>
</dbReference>
<dbReference type="PANTHER" id="PTHR11739">
    <property type="entry name" value="CITRATE SYNTHASE"/>
    <property type="match status" value="1"/>
</dbReference>
<dbReference type="InterPro" id="IPR016142">
    <property type="entry name" value="Citrate_synth-like_lrg_a-sub"/>
</dbReference>
<proteinExistence type="inferred from homology"/>
<reference evidence="7 8" key="1">
    <citation type="submission" date="2011-04" db="EMBL/GenBank/DDBJ databases">
        <title>The Genome Sequence of Dysgonomonas mossii DSM 22836.</title>
        <authorList>
            <consortium name="The Broad Institute Genome Sequencing Platform"/>
            <person name="Earl A."/>
            <person name="Ward D."/>
            <person name="Feldgarden M."/>
            <person name="Gevers D."/>
            <person name="Pudlo N."/>
            <person name="Martens E."/>
            <person name="Allen-Vercoe E."/>
            <person name="Young S.K."/>
            <person name="Zeng Q."/>
            <person name="Gargeya S."/>
            <person name="Fitzgerald M."/>
            <person name="Haas B."/>
            <person name="Abouelleil A."/>
            <person name="Alvarado L."/>
            <person name="Arachchi H.M."/>
            <person name="Berlin A."/>
            <person name="Brown A."/>
            <person name="Chapman S.B."/>
            <person name="Chen Z."/>
            <person name="Dunbar C."/>
            <person name="Freedman E."/>
            <person name="Gearin G."/>
            <person name="Gellesch M."/>
            <person name="Goldberg J."/>
            <person name="Griggs A."/>
            <person name="Gujja S."/>
            <person name="Heiman D."/>
            <person name="Howarth C."/>
            <person name="Larson L."/>
            <person name="Lui A."/>
            <person name="MacDonald P.J.P."/>
            <person name="Mehta T."/>
            <person name="Montmayeur A."/>
            <person name="Murphy C."/>
            <person name="Neiman D."/>
            <person name="Pearson M."/>
            <person name="Priest M."/>
            <person name="Roberts A."/>
            <person name="Saif S."/>
            <person name="Shea T."/>
            <person name="Shenoy N."/>
            <person name="Sisk P."/>
            <person name="Stolte C."/>
            <person name="Sykes S."/>
            <person name="Yandava C."/>
            <person name="Wortman J."/>
            <person name="Nusbaum C."/>
            <person name="Birren B."/>
        </authorList>
    </citation>
    <scope>NUCLEOTIDE SEQUENCE [LARGE SCALE GENOMIC DNA]</scope>
    <source>
        <strain evidence="7 8">DSM 22836</strain>
    </source>
</reference>
<dbReference type="GO" id="GO:0005975">
    <property type="term" value="P:carbohydrate metabolic process"/>
    <property type="evidence" value="ECO:0007669"/>
    <property type="project" value="TreeGrafter"/>
</dbReference>
<comment type="pathway">
    <text evidence="1">Carbohydrate metabolism; tricarboxylic acid cycle; isocitrate from oxaloacetate: step 1/2.</text>
</comment>
<dbReference type="Gene3D" id="1.10.580.10">
    <property type="entry name" value="Citrate Synthase, domain 1"/>
    <property type="match status" value="1"/>
</dbReference>
<comment type="similarity">
    <text evidence="2 5">Belongs to the citrate synthase family.</text>
</comment>
<keyword evidence="3 5" id="KW-0808">Transferase</keyword>
<dbReference type="eggNOG" id="COG0372">
    <property type="taxonomic scope" value="Bacteria"/>
</dbReference>
<dbReference type="STRING" id="742767.HMPREF9456_01045"/>
<comment type="caution">
    <text evidence="7">The sequence shown here is derived from an EMBL/GenBank/DDBJ whole genome shotgun (WGS) entry which is preliminary data.</text>
</comment>
<dbReference type="GO" id="GO:0036440">
    <property type="term" value="F:citrate synthase activity"/>
    <property type="evidence" value="ECO:0007669"/>
    <property type="project" value="UniProtKB-EC"/>
</dbReference>
<evidence type="ECO:0000256" key="1">
    <source>
        <dbReference type="ARBA" id="ARBA00004751"/>
    </source>
</evidence>
<dbReference type="PRINTS" id="PR00143">
    <property type="entry name" value="CITRTSNTHASE"/>
</dbReference>
<evidence type="ECO:0000256" key="3">
    <source>
        <dbReference type="ARBA" id="ARBA00022679"/>
    </source>
</evidence>
<dbReference type="NCBIfam" id="NF010635">
    <property type="entry name" value="PRK14032.1"/>
    <property type="match status" value="1"/>
</dbReference>
<dbReference type="PANTHER" id="PTHR11739:SF4">
    <property type="entry name" value="CITRATE SYNTHASE, PEROXISOMAL"/>
    <property type="match status" value="1"/>
</dbReference>
<dbReference type="EMBL" id="ADLW01000004">
    <property type="protein sequence ID" value="EGK04017.1"/>
    <property type="molecule type" value="Genomic_DNA"/>
</dbReference>
<dbReference type="GO" id="GO:0006099">
    <property type="term" value="P:tricarboxylic acid cycle"/>
    <property type="evidence" value="ECO:0007669"/>
    <property type="project" value="UniProtKB-UniPathway"/>
</dbReference>
<protein>
    <recommendedName>
        <fullName evidence="5">Citrate synthase</fullName>
    </recommendedName>
</protein>
<dbReference type="PIRSF" id="PIRSF001369">
    <property type="entry name" value="Citrate_synth"/>
    <property type="match status" value="1"/>
</dbReference>
<evidence type="ECO:0000256" key="6">
    <source>
        <dbReference type="PIRSR" id="PIRSR001369-1"/>
    </source>
</evidence>
<dbReference type="Gene3D" id="1.10.230.10">
    <property type="entry name" value="Cytochrome P450-Terp, domain 2"/>
    <property type="match status" value="1"/>
</dbReference>
<dbReference type="InterPro" id="IPR036969">
    <property type="entry name" value="Citrate_synthase_sf"/>
</dbReference>
<dbReference type="AlphaFoldDB" id="F8WZD0"/>
<dbReference type="SUPFAM" id="SSF48256">
    <property type="entry name" value="Citrate synthase"/>
    <property type="match status" value="1"/>
</dbReference>
<dbReference type="Proteomes" id="UP000006420">
    <property type="component" value="Unassembled WGS sequence"/>
</dbReference>
<dbReference type="HOGENOM" id="CLU_025068_2_2_10"/>
<dbReference type="InterPro" id="IPR024176">
    <property type="entry name" value="Citrate_synthase_bac-typ"/>
</dbReference>
<feature type="active site" evidence="6">
    <location>
        <position position="342"/>
    </location>
</feature>
<comment type="catalytic activity">
    <reaction evidence="4">
        <text>oxaloacetate + acetyl-CoA + H2O = citrate + CoA + H(+)</text>
        <dbReference type="Rhea" id="RHEA:16845"/>
        <dbReference type="ChEBI" id="CHEBI:15377"/>
        <dbReference type="ChEBI" id="CHEBI:15378"/>
        <dbReference type="ChEBI" id="CHEBI:16452"/>
        <dbReference type="ChEBI" id="CHEBI:16947"/>
        <dbReference type="ChEBI" id="CHEBI:57287"/>
        <dbReference type="ChEBI" id="CHEBI:57288"/>
        <dbReference type="EC" id="2.3.3.16"/>
    </reaction>
</comment>
<evidence type="ECO:0000313" key="8">
    <source>
        <dbReference type="Proteomes" id="UP000006420"/>
    </source>
</evidence>
<evidence type="ECO:0000256" key="4">
    <source>
        <dbReference type="ARBA" id="ARBA00049288"/>
    </source>
</evidence>
<sequence length="468" mass="52939">MFLISTIDKQLKPDIMDRLKDSETIKKISKTVETTCNIDNELFKTFNVKRGLRNEDHTGVVVGLTKVGDVVGYERDAEGKLTPIPGRLIYRGISLEDIVKGAQKEDRLGFEEVVYLILSGNLPSREELKEFSGVISRTMDLNPKIVMHILDLVGKDIMNYLSRCVLELYTFDENPDDTTPENLIKQSVNLIATFPTIVAYAHNAIRHGQGKSLHIRHPQPDVSLAENFLYMMKGRHYTPLDVKILDLAMMVHADHGGGNNSTFTVRVTSSTGTDTYSTIAAGIGSLKGPLHGGANLKVIDMIQTIKSEVKDWTSVEEIDNYLCKILNKEAYDRTGLIYGIGHAIYTISDPRTVLLKEMARDLAIEKGREAEYNFYTLLEERAIFNFMETKGKNVNKQVCANVDFYSGFVYDMIGLPQEIYTPLFAMARIVGWTAHRIEELNFKQKRIIRPAYKNAADVREYIPIDKRE</sequence>
<dbReference type="Pfam" id="PF00285">
    <property type="entry name" value="Citrate_synt"/>
    <property type="match status" value="1"/>
</dbReference>
<feature type="active site" evidence="6">
    <location>
        <position position="403"/>
    </location>
</feature>
<organism evidence="7 8">
    <name type="scientific">Dysgonomonas mossii DSM 22836</name>
    <dbReference type="NCBI Taxonomy" id="742767"/>
    <lineage>
        <taxon>Bacteria</taxon>
        <taxon>Pseudomonadati</taxon>
        <taxon>Bacteroidota</taxon>
        <taxon>Bacteroidia</taxon>
        <taxon>Bacteroidales</taxon>
        <taxon>Dysgonomonadaceae</taxon>
        <taxon>Dysgonomonas</taxon>
    </lineage>
</organism>
<evidence type="ECO:0000256" key="5">
    <source>
        <dbReference type="PIRNR" id="PIRNR001369"/>
    </source>
</evidence>
<name>F8WZD0_9BACT</name>
<gene>
    <name evidence="7" type="ORF">HMPREF9456_01045</name>
</gene>
<accession>F8WZD0</accession>
<dbReference type="UniPathway" id="UPA00223"/>
<keyword evidence="8" id="KW-1185">Reference proteome</keyword>
<evidence type="ECO:0000313" key="7">
    <source>
        <dbReference type="EMBL" id="EGK04017.1"/>
    </source>
</evidence>
<dbReference type="InterPro" id="IPR002020">
    <property type="entry name" value="Citrate_synthase"/>
</dbReference>
<evidence type="ECO:0000256" key="2">
    <source>
        <dbReference type="ARBA" id="ARBA00010566"/>
    </source>
</evidence>
<dbReference type="GO" id="GO:0005829">
    <property type="term" value="C:cytosol"/>
    <property type="evidence" value="ECO:0007669"/>
    <property type="project" value="TreeGrafter"/>
</dbReference>